<dbReference type="Proteomes" id="UP001595528">
    <property type="component" value="Unassembled WGS sequence"/>
</dbReference>
<evidence type="ECO:0000256" key="1">
    <source>
        <dbReference type="ARBA" id="ARBA00022679"/>
    </source>
</evidence>
<evidence type="ECO:0000259" key="7">
    <source>
        <dbReference type="Pfam" id="PF08544"/>
    </source>
</evidence>
<comment type="similarity">
    <text evidence="5">Belongs to the GHMP kinase family.</text>
</comment>
<keyword evidence="4" id="KW-0067">ATP-binding</keyword>
<comment type="caution">
    <text evidence="8">The sequence shown here is derived from an EMBL/GenBank/DDBJ whole genome shotgun (WGS) entry which is preliminary data.</text>
</comment>
<dbReference type="InterPro" id="IPR013750">
    <property type="entry name" value="GHMP_kinase_C_dom"/>
</dbReference>
<dbReference type="PRINTS" id="PR00960">
    <property type="entry name" value="LMBPPROTEIN"/>
</dbReference>
<dbReference type="InterPro" id="IPR036554">
    <property type="entry name" value="GHMP_kinase_C_sf"/>
</dbReference>
<gene>
    <name evidence="8" type="ORF">ACFOGJ_16490</name>
</gene>
<keyword evidence="1" id="KW-0808">Transferase</keyword>
<accession>A0ABV7L2L4</accession>
<keyword evidence="9" id="KW-1185">Reference proteome</keyword>
<evidence type="ECO:0000256" key="2">
    <source>
        <dbReference type="ARBA" id="ARBA00022741"/>
    </source>
</evidence>
<sequence length="338" mass="36706">MIISRTPFRISFFGGGTDYPDWYRDNGGQVVGTTIDKYCYIALRRLPPFFTHRHRFVYSRIEMVSQIHEIEHPAIRAVLQEYPPAHGLEVHHDGDVPARSGIGSSSAFTVGLLNALRTLNGISLAAPELAAEAIRIEQTVAREAVGSQDQVWAAHGGLNLVRFGAAGDIDVEPLGLPPERLAALNDRLLLYFTGLTRTASQIAAQQIGNIPRRGAELKEIMGQVDSAVAILRDESCDLGDFGRLLHETWLVKRRLAEAITTDFVDSLYDRARAAGALGGKLLGAGGGGFMLLYVEPEHGEAVRRAMQGILEIPIRINSPGSTIVLNQPDGLGEAPART</sequence>
<dbReference type="InterPro" id="IPR014606">
    <property type="entry name" value="Heptose_7-P_kinase"/>
</dbReference>
<dbReference type="EMBL" id="JBHRTR010000028">
    <property type="protein sequence ID" value="MFC3228845.1"/>
    <property type="molecule type" value="Genomic_DNA"/>
</dbReference>
<dbReference type="SUPFAM" id="SSF54211">
    <property type="entry name" value="Ribosomal protein S5 domain 2-like"/>
    <property type="match status" value="1"/>
</dbReference>
<dbReference type="Gene3D" id="3.30.230.120">
    <property type="match status" value="1"/>
</dbReference>
<dbReference type="RefSeq" id="WP_379902339.1">
    <property type="nucleotide sequence ID" value="NZ_JBHRTR010000028.1"/>
</dbReference>
<keyword evidence="3 8" id="KW-0418">Kinase</keyword>
<feature type="domain" description="GHMP kinase C-terminal" evidence="7">
    <location>
        <begin position="237"/>
        <end position="307"/>
    </location>
</feature>
<feature type="domain" description="GHMP kinase N-terminal" evidence="6">
    <location>
        <begin position="74"/>
        <end position="157"/>
    </location>
</feature>
<evidence type="ECO:0000259" key="6">
    <source>
        <dbReference type="Pfam" id="PF00288"/>
    </source>
</evidence>
<dbReference type="PIRSF" id="PIRSF036406">
    <property type="entry name" value="Hept_kin"/>
    <property type="match status" value="1"/>
</dbReference>
<dbReference type="PANTHER" id="PTHR32463:SF0">
    <property type="entry name" value="L-FUCOSE KINASE"/>
    <property type="match status" value="1"/>
</dbReference>
<evidence type="ECO:0000256" key="4">
    <source>
        <dbReference type="ARBA" id="ARBA00022840"/>
    </source>
</evidence>
<protein>
    <submittedName>
        <fullName evidence="8">Kinase</fullName>
    </submittedName>
</protein>
<evidence type="ECO:0000256" key="5">
    <source>
        <dbReference type="ARBA" id="ARBA00038121"/>
    </source>
</evidence>
<reference evidence="9" key="1">
    <citation type="journal article" date="2019" name="Int. J. Syst. Evol. Microbiol.">
        <title>The Global Catalogue of Microorganisms (GCM) 10K type strain sequencing project: providing services to taxonomists for standard genome sequencing and annotation.</title>
        <authorList>
            <consortium name="The Broad Institute Genomics Platform"/>
            <consortium name="The Broad Institute Genome Sequencing Center for Infectious Disease"/>
            <person name="Wu L."/>
            <person name="Ma J."/>
        </authorList>
    </citation>
    <scope>NUCLEOTIDE SEQUENCE [LARGE SCALE GENOMIC DNA]</scope>
    <source>
        <strain evidence="9">KCTC 42964</strain>
    </source>
</reference>
<dbReference type="Pfam" id="PF08544">
    <property type="entry name" value="GHMP_kinases_C"/>
    <property type="match status" value="1"/>
</dbReference>
<dbReference type="Pfam" id="PF00288">
    <property type="entry name" value="GHMP_kinases_N"/>
    <property type="match status" value="1"/>
</dbReference>
<dbReference type="GO" id="GO:0016301">
    <property type="term" value="F:kinase activity"/>
    <property type="evidence" value="ECO:0007669"/>
    <property type="project" value="UniProtKB-KW"/>
</dbReference>
<evidence type="ECO:0000313" key="9">
    <source>
        <dbReference type="Proteomes" id="UP001595528"/>
    </source>
</evidence>
<dbReference type="InterPro" id="IPR001174">
    <property type="entry name" value="HddA/FKP"/>
</dbReference>
<dbReference type="SUPFAM" id="SSF55060">
    <property type="entry name" value="GHMP Kinase, C-terminal domain"/>
    <property type="match status" value="1"/>
</dbReference>
<proteinExistence type="inferred from homology"/>
<dbReference type="PANTHER" id="PTHR32463">
    <property type="entry name" value="L-FUCOSE KINASE"/>
    <property type="match status" value="1"/>
</dbReference>
<evidence type="ECO:0000256" key="3">
    <source>
        <dbReference type="ARBA" id="ARBA00022777"/>
    </source>
</evidence>
<organism evidence="8 9">
    <name type="scientific">Marinibaculum pumilum</name>
    <dbReference type="NCBI Taxonomy" id="1766165"/>
    <lineage>
        <taxon>Bacteria</taxon>
        <taxon>Pseudomonadati</taxon>
        <taxon>Pseudomonadota</taxon>
        <taxon>Alphaproteobacteria</taxon>
        <taxon>Rhodospirillales</taxon>
        <taxon>Rhodospirillaceae</taxon>
        <taxon>Marinibaculum</taxon>
    </lineage>
</organism>
<evidence type="ECO:0000313" key="8">
    <source>
        <dbReference type="EMBL" id="MFC3228845.1"/>
    </source>
</evidence>
<dbReference type="InterPro" id="IPR020568">
    <property type="entry name" value="Ribosomal_Su5_D2-typ_SF"/>
</dbReference>
<name>A0ABV7L2L4_9PROT</name>
<dbReference type="InterPro" id="IPR006204">
    <property type="entry name" value="GHMP_kinase_N_dom"/>
</dbReference>
<dbReference type="InterPro" id="IPR052203">
    <property type="entry name" value="GHMP_Kinase-Related"/>
</dbReference>
<keyword evidence="2" id="KW-0547">Nucleotide-binding</keyword>